<feature type="chain" id="PRO_5030068641" description="Secreted protein" evidence="1">
    <location>
        <begin position="22"/>
        <end position="81"/>
    </location>
</feature>
<evidence type="ECO:0000313" key="2">
    <source>
        <dbReference type="EMBL" id="RDW22898.1"/>
    </source>
</evidence>
<evidence type="ECO:0000256" key="1">
    <source>
        <dbReference type="SAM" id="SignalP"/>
    </source>
</evidence>
<protein>
    <recommendedName>
        <fullName evidence="4">Secreted protein</fullName>
    </recommendedName>
</protein>
<proteinExistence type="predicted"/>
<evidence type="ECO:0000313" key="3">
    <source>
        <dbReference type="Proteomes" id="UP000256601"/>
    </source>
</evidence>
<name>A0A371BXT2_YARLL</name>
<dbReference type="AlphaFoldDB" id="A0A371BXT2"/>
<dbReference type="EMBL" id="KZ859137">
    <property type="protein sequence ID" value="RDW22898.1"/>
    <property type="molecule type" value="Genomic_DNA"/>
</dbReference>
<sequence length="81" mass="9083">MMTLTHTLTCVLLVQLHGYRAVDVCGFESRKTMGCFRDSGASHTLERVSWTTTTWTIGSWLCGSYRVEDSAPTCSVKKCHH</sequence>
<dbReference type="Proteomes" id="UP000256601">
    <property type="component" value="Unassembled WGS sequence"/>
</dbReference>
<feature type="signal peptide" evidence="1">
    <location>
        <begin position="1"/>
        <end position="21"/>
    </location>
</feature>
<gene>
    <name evidence="2" type="ORF">B0I71DRAFT_136849</name>
</gene>
<keyword evidence="1" id="KW-0732">Signal</keyword>
<reference evidence="2 3" key="1">
    <citation type="submission" date="2018-07" db="EMBL/GenBank/DDBJ databases">
        <title>Draft Genome Assemblies for Five Robust Yarrowia lipolytica Strains Exhibiting High Lipid Production and Pentose Sugar Utilization and Sugar Alcohol Secretion from Undetoxified Lignocellulosic Biomass Hydrolysates.</title>
        <authorList>
            <consortium name="DOE Joint Genome Institute"/>
            <person name="Walker C."/>
            <person name="Ryu S."/>
            <person name="Na H."/>
            <person name="Zane M."/>
            <person name="LaButti K."/>
            <person name="Lipzen A."/>
            <person name="Haridas S."/>
            <person name="Barry K."/>
            <person name="Grigoriev I.V."/>
            <person name="Quarterman J."/>
            <person name="Slininger P."/>
            <person name="Dien B."/>
            <person name="Trinh C.T."/>
        </authorList>
    </citation>
    <scope>NUCLEOTIDE SEQUENCE [LARGE SCALE GENOMIC DNA]</scope>
    <source>
        <strain evidence="2 3">YB392</strain>
    </source>
</reference>
<evidence type="ECO:0008006" key="4">
    <source>
        <dbReference type="Google" id="ProtNLM"/>
    </source>
</evidence>
<accession>A0A371BXT2</accession>
<organism evidence="2 3">
    <name type="scientific">Yarrowia lipolytica</name>
    <name type="common">Candida lipolytica</name>
    <dbReference type="NCBI Taxonomy" id="4952"/>
    <lineage>
        <taxon>Eukaryota</taxon>
        <taxon>Fungi</taxon>
        <taxon>Dikarya</taxon>
        <taxon>Ascomycota</taxon>
        <taxon>Saccharomycotina</taxon>
        <taxon>Dipodascomycetes</taxon>
        <taxon>Dipodascales</taxon>
        <taxon>Dipodascales incertae sedis</taxon>
        <taxon>Yarrowia</taxon>
    </lineage>
</organism>